<proteinExistence type="predicted"/>
<protein>
    <submittedName>
        <fullName evidence="1">Uncharacterized protein</fullName>
    </submittedName>
</protein>
<dbReference type="EMBL" id="QEHR01000005">
    <property type="protein sequence ID" value="PVW14537.1"/>
    <property type="molecule type" value="Genomic_DNA"/>
</dbReference>
<reference evidence="1 2" key="1">
    <citation type="submission" date="2018-04" db="EMBL/GenBank/DDBJ databases">
        <title>Marixanthomonas spongiae HN-E44 sp. nov., isolated from a marine sponge.</title>
        <authorList>
            <person name="Luo L."/>
            <person name="Zhuang L."/>
        </authorList>
    </citation>
    <scope>NUCLEOTIDE SEQUENCE [LARGE SCALE GENOMIC DNA]</scope>
    <source>
        <strain evidence="1 2">HN-E44</strain>
    </source>
</reference>
<name>A0A2U0I0B4_9FLAO</name>
<comment type="caution">
    <text evidence="1">The sequence shown here is derived from an EMBL/GenBank/DDBJ whole genome shotgun (WGS) entry which is preliminary data.</text>
</comment>
<dbReference type="OrthoDB" id="1438733at2"/>
<dbReference type="RefSeq" id="WP_116694311.1">
    <property type="nucleotide sequence ID" value="NZ_QEHR01000005.1"/>
</dbReference>
<dbReference type="AlphaFoldDB" id="A0A2U0I0B4"/>
<evidence type="ECO:0000313" key="2">
    <source>
        <dbReference type="Proteomes" id="UP000245962"/>
    </source>
</evidence>
<keyword evidence="2" id="KW-1185">Reference proteome</keyword>
<organism evidence="1 2">
    <name type="scientific">Marixanthomonas spongiae</name>
    <dbReference type="NCBI Taxonomy" id="2174845"/>
    <lineage>
        <taxon>Bacteria</taxon>
        <taxon>Pseudomonadati</taxon>
        <taxon>Bacteroidota</taxon>
        <taxon>Flavobacteriia</taxon>
        <taxon>Flavobacteriales</taxon>
        <taxon>Flavobacteriaceae</taxon>
        <taxon>Marixanthomonas</taxon>
    </lineage>
</organism>
<sequence length="163" mass="18178">MKKLTVTLLVCALTICCKGQKKSIYSSQDVVKEETVDLGKTVGKAKLGHIQNTRKIVMYKIEDVLIEGTTNQYGKKAVKTDSIIKNAVDKFISEITNPANYVVATNKKVSFEPDFQFELCAQNCELSILLDSKTKKIGFINLEGQEVIGIRKNLVSFLTKNNQ</sequence>
<gene>
    <name evidence="1" type="ORF">DDV96_08375</name>
</gene>
<dbReference type="Proteomes" id="UP000245962">
    <property type="component" value="Unassembled WGS sequence"/>
</dbReference>
<accession>A0A2U0I0B4</accession>
<evidence type="ECO:0000313" key="1">
    <source>
        <dbReference type="EMBL" id="PVW14537.1"/>
    </source>
</evidence>